<sequence length="300" mass="32405">MFKRKLIGRTIVLLSAILLLSACSSNNGSTGNGGQSSSNTSQNGSASSDKTETNKLAAPSNLAEKGKLTYGTAATFPPFEYMNNNEFVGFDIEMGQALAEQMGLEVEIRALNFEGLIPALQGKRIDMINSAMYIKPEREAQVDFVPYMKLGDSIVVKTGNKLGIKTMDDLSTRTVAVTRGAVEEIFVKEHNKKLKDAGKPEIKVLALPTANDSVLATQQDRADAFLTSSPGAAYLQEELPGVFEIASTFEANTTIGMAVRKGDTEVKNALEAALLKLAENGTYASLMEKYHLPVELSYFE</sequence>
<dbReference type="PANTHER" id="PTHR35936:SF17">
    <property type="entry name" value="ARGININE-BINDING EXTRACELLULAR PROTEIN ARTP"/>
    <property type="match status" value="1"/>
</dbReference>
<comment type="subcellular location">
    <subcellularLocation>
        <location evidence="1">Cell envelope</location>
    </subcellularLocation>
</comment>
<dbReference type="PANTHER" id="PTHR35936">
    <property type="entry name" value="MEMBRANE-BOUND LYTIC MUREIN TRANSGLYCOSYLASE F"/>
    <property type="match status" value="1"/>
</dbReference>
<feature type="domain" description="Solute-binding protein family 3/N-terminal" evidence="7">
    <location>
        <begin position="67"/>
        <end position="294"/>
    </location>
</feature>
<dbReference type="Gene3D" id="3.40.190.10">
    <property type="entry name" value="Periplasmic binding protein-like II"/>
    <property type="match status" value="2"/>
</dbReference>
<dbReference type="Proteomes" id="UP001589818">
    <property type="component" value="Unassembled WGS sequence"/>
</dbReference>
<proteinExistence type="inferred from homology"/>
<feature type="signal peptide" evidence="6">
    <location>
        <begin position="1"/>
        <end position="24"/>
    </location>
</feature>
<protein>
    <submittedName>
        <fullName evidence="8">ABC transporter substrate-binding protein</fullName>
    </submittedName>
</protein>
<dbReference type="CDD" id="cd01004">
    <property type="entry name" value="PBP2_MidA_like"/>
    <property type="match status" value="1"/>
</dbReference>
<dbReference type="InterPro" id="IPR001638">
    <property type="entry name" value="Solute-binding_3/MltF_N"/>
</dbReference>
<keyword evidence="3 6" id="KW-0732">Signal</keyword>
<evidence type="ECO:0000256" key="5">
    <source>
        <dbReference type="SAM" id="MobiDB-lite"/>
    </source>
</evidence>
<keyword evidence="9" id="KW-1185">Reference proteome</keyword>
<dbReference type="EMBL" id="JBHLVF010000028">
    <property type="protein sequence ID" value="MFC0393068.1"/>
    <property type="molecule type" value="Genomic_DNA"/>
</dbReference>
<gene>
    <name evidence="8" type="ORF">ACFFJ8_17005</name>
</gene>
<dbReference type="PROSITE" id="PS51257">
    <property type="entry name" value="PROKAR_LIPOPROTEIN"/>
    <property type="match status" value="1"/>
</dbReference>
<evidence type="ECO:0000256" key="3">
    <source>
        <dbReference type="ARBA" id="ARBA00022729"/>
    </source>
</evidence>
<evidence type="ECO:0000256" key="2">
    <source>
        <dbReference type="ARBA" id="ARBA00010333"/>
    </source>
</evidence>
<accession>A0ABV6JB16</accession>
<organism evidence="8 9">
    <name type="scientific">Paenibacillus mendelii</name>
    <dbReference type="NCBI Taxonomy" id="206163"/>
    <lineage>
        <taxon>Bacteria</taxon>
        <taxon>Bacillati</taxon>
        <taxon>Bacillota</taxon>
        <taxon>Bacilli</taxon>
        <taxon>Bacillales</taxon>
        <taxon>Paenibacillaceae</taxon>
        <taxon>Paenibacillus</taxon>
    </lineage>
</organism>
<evidence type="ECO:0000256" key="1">
    <source>
        <dbReference type="ARBA" id="ARBA00004196"/>
    </source>
</evidence>
<dbReference type="RefSeq" id="WP_204818944.1">
    <property type="nucleotide sequence ID" value="NZ_JANHOF010000016.1"/>
</dbReference>
<feature type="chain" id="PRO_5045297946" evidence="6">
    <location>
        <begin position="25"/>
        <end position="300"/>
    </location>
</feature>
<evidence type="ECO:0000256" key="4">
    <source>
        <dbReference type="RuleBase" id="RU003744"/>
    </source>
</evidence>
<feature type="compositionally biased region" description="Low complexity" evidence="5">
    <location>
        <begin position="29"/>
        <end position="48"/>
    </location>
</feature>
<evidence type="ECO:0000259" key="7">
    <source>
        <dbReference type="SMART" id="SM00062"/>
    </source>
</evidence>
<comment type="similarity">
    <text evidence="2 4">Belongs to the bacterial solute-binding protein 3 family.</text>
</comment>
<dbReference type="Pfam" id="PF00497">
    <property type="entry name" value="SBP_bac_3"/>
    <property type="match status" value="1"/>
</dbReference>
<reference evidence="8 9" key="1">
    <citation type="submission" date="2024-09" db="EMBL/GenBank/DDBJ databases">
        <authorList>
            <person name="Sun Q."/>
            <person name="Mori K."/>
        </authorList>
    </citation>
    <scope>NUCLEOTIDE SEQUENCE [LARGE SCALE GENOMIC DNA]</scope>
    <source>
        <strain evidence="8 9">CCM 4839</strain>
    </source>
</reference>
<dbReference type="SUPFAM" id="SSF53850">
    <property type="entry name" value="Periplasmic binding protein-like II"/>
    <property type="match status" value="1"/>
</dbReference>
<evidence type="ECO:0000313" key="9">
    <source>
        <dbReference type="Proteomes" id="UP001589818"/>
    </source>
</evidence>
<dbReference type="SMART" id="SM00062">
    <property type="entry name" value="PBPb"/>
    <property type="match status" value="1"/>
</dbReference>
<feature type="region of interest" description="Disordered" evidence="5">
    <location>
        <begin position="29"/>
        <end position="58"/>
    </location>
</feature>
<dbReference type="InterPro" id="IPR018313">
    <property type="entry name" value="SBP_3_CS"/>
</dbReference>
<evidence type="ECO:0000313" key="8">
    <source>
        <dbReference type="EMBL" id="MFC0393068.1"/>
    </source>
</evidence>
<name>A0ABV6JB16_9BACL</name>
<dbReference type="PROSITE" id="PS01039">
    <property type="entry name" value="SBP_BACTERIAL_3"/>
    <property type="match status" value="1"/>
</dbReference>
<comment type="caution">
    <text evidence="8">The sequence shown here is derived from an EMBL/GenBank/DDBJ whole genome shotgun (WGS) entry which is preliminary data.</text>
</comment>
<evidence type="ECO:0000256" key="6">
    <source>
        <dbReference type="SAM" id="SignalP"/>
    </source>
</evidence>